<feature type="compositionally biased region" description="Polar residues" evidence="1">
    <location>
        <begin position="40"/>
        <end position="51"/>
    </location>
</feature>
<dbReference type="Pfam" id="PF17963">
    <property type="entry name" value="Big_9"/>
    <property type="match status" value="2"/>
</dbReference>
<sequence length="251" mass="25885">DAAPASDIEGNSRVDDPDTTNTGTGTPDYADIGAYEYQVAGNQPPTANDDSYSTDEDTPLNVSAPGVLGNDTDPEEDPLTAILVSDVSNGSLTLNSDGSFDYTPDAEWNGVDSFTYKANDGTSSGNTATVTITVNAINDAPVAADDSYSTDEDTPLNVSAPGVLGNDTDTESDPLTAILVSDVSNGSLTLYSDGSFDYTPDGDYNGADSFTYKANDGLLDSNTASVTITVNAINDAPVASDDSYSTDEDTP</sequence>
<dbReference type="EMBL" id="BARS01042611">
    <property type="protein sequence ID" value="GAG30690.1"/>
    <property type="molecule type" value="Genomic_DNA"/>
</dbReference>
<dbReference type="AlphaFoldDB" id="X0WJ42"/>
<dbReference type="InterPro" id="IPR010221">
    <property type="entry name" value="VCBS_dom"/>
</dbReference>
<dbReference type="NCBIfam" id="NF012211">
    <property type="entry name" value="tand_rpt_95"/>
    <property type="match status" value="2"/>
</dbReference>
<gene>
    <name evidence="2" type="ORF">S01H1_64638</name>
</gene>
<feature type="non-terminal residue" evidence="2">
    <location>
        <position position="251"/>
    </location>
</feature>
<feature type="non-terminal residue" evidence="2">
    <location>
        <position position="1"/>
    </location>
</feature>
<feature type="region of interest" description="Disordered" evidence="1">
    <location>
        <begin position="1"/>
        <end position="76"/>
    </location>
</feature>
<dbReference type="Gene3D" id="2.60.40.3440">
    <property type="match status" value="2"/>
</dbReference>
<reference evidence="2" key="1">
    <citation type="journal article" date="2014" name="Front. Microbiol.">
        <title>High frequency of phylogenetically diverse reductive dehalogenase-homologous genes in deep subseafloor sedimentary metagenomes.</title>
        <authorList>
            <person name="Kawai M."/>
            <person name="Futagami T."/>
            <person name="Toyoda A."/>
            <person name="Takaki Y."/>
            <person name="Nishi S."/>
            <person name="Hori S."/>
            <person name="Arai W."/>
            <person name="Tsubouchi T."/>
            <person name="Morono Y."/>
            <person name="Uchiyama I."/>
            <person name="Ito T."/>
            <person name="Fujiyama A."/>
            <person name="Inagaki F."/>
            <person name="Takami H."/>
        </authorList>
    </citation>
    <scope>NUCLEOTIDE SEQUENCE</scope>
    <source>
        <strain evidence="2">Expedition CK06-06</strain>
    </source>
</reference>
<organism evidence="2">
    <name type="scientific">marine sediment metagenome</name>
    <dbReference type="NCBI Taxonomy" id="412755"/>
    <lineage>
        <taxon>unclassified sequences</taxon>
        <taxon>metagenomes</taxon>
        <taxon>ecological metagenomes</taxon>
    </lineage>
</organism>
<feature type="compositionally biased region" description="Low complexity" evidence="1">
    <location>
        <begin position="19"/>
        <end position="28"/>
    </location>
</feature>
<proteinExistence type="predicted"/>
<feature type="region of interest" description="Disordered" evidence="1">
    <location>
        <begin position="145"/>
        <end position="166"/>
    </location>
</feature>
<name>X0WJ42_9ZZZZ</name>
<protein>
    <submittedName>
        <fullName evidence="2">Uncharacterized protein</fullName>
    </submittedName>
</protein>
<evidence type="ECO:0000256" key="1">
    <source>
        <dbReference type="SAM" id="MobiDB-lite"/>
    </source>
</evidence>
<dbReference type="NCBIfam" id="TIGR01965">
    <property type="entry name" value="VCBS_repeat"/>
    <property type="match status" value="2"/>
</dbReference>
<evidence type="ECO:0000313" key="2">
    <source>
        <dbReference type="EMBL" id="GAG30690.1"/>
    </source>
</evidence>
<comment type="caution">
    <text evidence="2">The sequence shown here is derived from an EMBL/GenBank/DDBJ whole genome shotgun (WGS) entry which is preliminary data.</text>
</comment>
<accession>X0WJ42</accession>